<evidence type="ECO:0000256" key="12">
    <source>
        <dbReference type="HAMAP-Rule" id="MF_00138"/>
    </source>
</evidence>
<comment type="catalytic activity">
    <reaction evidence="12">
        <text>5-phospho-beta-D-ribosylamine + glycine + ATP = N(1)-(5-phospho-beta-D-ribosyl)glycinamide + ADP + phosphate + H(+)</text>
        <dbReference type="Rhea" id="RHEA:17453"/>
        <dbReference type="ChEBI" id="CHEBI:15378"/>
        <dbReference type="ChEBI" id="CHEBI:30616"/>
        <dbReference type="ChEBI" id="CHEBI:43474"/>
        <dbReference type="ChEBI" id="CHEBI:57305"/>
        <dbReference type="ChEBI" id="CHEBI:58681"/>
        <dbReference type="ChEBI" id="CHEBI:143788"/>
        <dbReference type="ChEBI" id="CHEBI:456216"/>
        <dbReference type="EC" id="6.3.4.13"/>
    </reaction>
</comment>
<dbReference type="GO" id="GO:0009113">
    <property type="term" value="P:purine nucleobase biosynthetic process"/>
    <property type="evidence" value="ECO:0007669"/>
    <property type="project" value="InterPro"/>
</dbReference>
<keyword evidence="6 13" id="KW-0547">Nucleotide-binding</keyword>
<keyword evidence="8 13" id="KW-0067">ATP-binding</keyword>
<name>A0A0D8HJ63_9ACTN</name>
<dbReference type="PROSITE" id="PS00184">
    <property type="entry name" value="GARS"/>
    <property type="match status" value="1"/>
</dbReference>
<evidence type="ECO:0000256" key="4">
    <source>
        <dbReference type="ARBA" id="ARBA00013255"/>
    </source>
</evidence>
<dbReference type="SMART" id="SM01209">
    <property type="entry name" value="GARS_A"/>
    <property type="match status" value="1"/>
</dbReference>
<protein>
    <recommendedName>
        <fullName evidence="4 12">Phosphoribosylamine--glycine ligase</fullName>
        <ecNumber evidence="4 12">6.3.4.13</ecNumber>
    </recommendedName>
    <alternativeName>
        <fullName evidence="12">GARS</fullName>
    </alternativeName>
    <alternativeName>
        <fullName evidence="10 12">Glycinamide ribonucleotide synthetase</fullName>
    </alternativeName>
    <alternativeName>
        <fullName evidence="11 12">Phosphoribosylglycinamide synthetase</fullName>
    </alternativeName>
</protein>
<dbReference type="PROSITE" id="PS50975">
    <property type="entry name" value="ATP_GRASP"/>
    <property type="match status" value="1"/>
</dbReference>
<comment type="pathway">
    <text evidence="3 12">Purine metabolism; IMP biosynthesis via de novo pathway; N(1)-(5-phospho-D-ribosyl)glycinamide from 5-phospho-alpha-D-ribose 1-diphosphate: step 2/2.</text>
</comment>
<dbReference type="Gene3D" id="3.40.50.20">
    <property type="match status" value="1"/>
</dbReference>
<evidence type="ECO:0000259" key="14">
    <source>
        <dbReference type="PROSITE" id="PS50975"/>
    </source>
</evidence>
<comment type="similarity">
    <text evidence="9 12">Belongs to the GARS family.</text>
</comment>
<dbReference type="InterPro" id="IPR000115">
    <property type="entry name" value="PRibGlycinamide_synth"/>
</dbReference>
<dbReference type="PANTHER" id="PTHR43472:SF1">
    <property type="entry name" value="PHOSPHORIBOSYLAMINE--GLYCINE LIGASE, CHLOROPLASTIC"/>
    <property type="match status" value="1"/>
</dbReference>
<dbReference type="Pfam" id="PF02844">
    <property type="entry name" value="GARS_N"/>
    <property type="match status" value="1"/>
</dbReference>
<dbReference type="STRING" id="1280514.AXFE_11760"/>
<reference evidence="15 16" key="1">
    <citation type="submission" date="2015-01" db="EMBL/GenBank/DDBJ databases">
        <title>Draft genome of the acidophilic iron oxidizer Acidithrix ferrooxidans strain Py-F3.</title>
        <authorList>
            <person name="Poehlein A."/>
            <person name="Eisen S."/>
            <person name="Schloemann M."/>
            <person name="Johnson B.D."/>
            <person name="Daniel R."/>
            <person name="Muehling M."/>
        </authorList>
    </citation>
    <scope>NUCLEOTIDE SEQUENCE [LARGE SCALE GENOMIC DNA]</scope>
    <source>
        <strain evidence="15 16">Py-F3</strain>
    </source>
</reference>
<dbReference type="SUPFAM" id="SSF52440">
    <property type="entry name" value="PreATP-grasp domain"/>
    <property type="match status" value="1"/>
</dbReference>
<dbReference type="InterPro" id="IPR013815">
    <property type="entry name" value="ATP_grasp_subdomain_1"/>
</dbReference>
<dbReference type="InterPro" id="IPR020562">
    <property type="entry name" value="PRibGlycinamide_synth_N"/>
</dbReference>
<dbReference type="InterPro" id="IPR037123">
    <property type="entry name" value="PRibGlycinamide_synth_C_sf"/>
</dbReference>
<evidence type="ECO:0000256" key="11">
    <source>
        <dbReference type="ARBA" id="ARBA00042864"/>
    </source>
</evidence>
<accession>A0A0D8HJ63</accession>
<comment type="caution">
    <text evidence="15">The sequence shown here is derived from an EMBL/GenBank/DDBJ whole genome shotgun (WGS) entry which is preliminary data.</text>
</comment>
<feature type="domain" description="ATP-grasp" evidence="14">
    <location>
        <begin position="105"/>
        <end position="311"/>
    </location>
</feature>
<organism evidence="15 16">
    <name type="scientific">Acidithrix ferrooxidans</name>
    <dbReference type="NCBI Taxonomy" id="1280514"/>
    <lineage>
        <taxon>Bacteria</taxon>
        <taxon>Bacillati</taxon>
        <taxon>Actinomycetota</taxon>
        <taxon>Acidimicrobiia</taxon>
        <taxon>Acidimicrobiales</taxon>
        <taxon>Acidimicrobiaceae</taxon>
        <taxon>Acidithrix</taxon>
    </lineage>
</organism>
<dbReference type="PANTHER" id="PTHR43472">
    <property type="entry name" value="PHOSPHORIBOSYLAMINE--GLYCINE LIGASE"/>
    <property type="match status" value="1"/>
</dbReference>
<evidence type="ECO:0000256" key="8">
    <source>
        <dbReference type="ARBA" id="ARBA00022840"/>
    </source>
</evidence>
<dbReference type="InterPro" id="IPR020559">
    <property type="entry name" value="PRibGlycinamide_synth_CS"/>
</dbReference>
<dbReference type="InterPro" id="IPR011761">
    <property type="entry name" value="ATP-grasp"/>
</dbReference>
<dbReference type="EC" id="6.3.4.13" evidence="4 12"/>
<dbReference type="EMBL" id="JXYS01000027">
    <property type="protein sequence ID" value="KJF17894.1"/>
    <property type="molecule type" value="Genomic_DNA"/>
</dbReference>
<evidence type="ECO:0000256" key="1">
    <source>
        <dbReference type="ARBA" id="ARBA00001936"/>
    </source>
</evidence>
<evidence type="ECO:0000256" key="2">
    <source>
        <dbReference type="ARBA" id="ARBA00001946"/>
    </source>
</evidence>
<dbReference type="GO" id="GO:0004637">
    <property type="term" value="F:phosphoribosylamine-glycine ligase activity"/>
    <property type="evidence" value="ECO:0007669"/>
    <property type="project" value="UniProtKB-UniRule"/>
</dbReference>
<proteinExistence type="inferred from homology"/>
<dbReference type="Gene3D" id="3.30.470.20">
    <property type="entry name" value="ATP-grasp fold, B domain"/>
    <property type="match status" value="1"/>
</dbReference>
<dbReference type="Pfam" id="PF01071">
    <property type="entry name" value="GARS_A"/>
    <property type="match status" value="1"/>
</dbReference>
<dbReference type="SUPFAM" id="SSF56059">
    <property type="entry name" value="Glutathione synthetase ATP-binding domain-like"/>
    <property type="match status" value="1"/>
</dbReference>
<dbReference type="InterPro" id="IPR016185">
    <property type="entry name" value="PreATP-grasp_dom_sf"/>
</dbReference>
<evidence type="ECO:0000313" key="15">
    <source>
        <dbReference type="EMBL" id="KJF17894.1"/>
    </source>
</evidence>
<dbReference type="PATRIC" id="fig|1280514.3.peg.1539"/>
<evidence type="ECO:0000256" key="6">
    <source>
        <dbReference type="ARBA" id="ARBA00022741"/>
    </source>
</evidence>
<dbReference type="GO" id="GO:0046872">
    <property type="term" value="F:metal ion binding"/>
    <property type="evidence" value="ECO:0007669"/>
    <property type="project" value="InterPro"/>
</dbReference>
<dbReference type="Proteomes" id="UP000032360">
    <property type="component" value="Unassembled WGS sequence"/>
</dbReference>
<dbReference type="HAMAP" id="MF_00138">
    <property type="entry name" value="GARS"/>
    <property type="match status" value="1"/>
</dbReference>
<evidence type="ECO:0000256" key="3">
    <source>
        <dbReference type="ARBA" id="ARBA00005174"/>
    </source>
</evidence>
<dbReference type="AlphaFoldDB" id="A0A0D8HJ63"/>
<keyword evidence="5 12" id="KW-0436">Ligase</keyword>
<dbReference type="GO" id="GO:0006189">
    <property type="term" value="P:'de novo' IMP biosynthetic process"/>
    <property type="evidence" value="ECO:0007669"/>
    <property type="project" value="UniProtKB-UniRule"/>
</dbReference>
<keyword evidence="16" id="KW-1185">Reference proteome</keyword>
<keyword evidence="7 12" id="KW-0658">Purine biosynthesis</keyword>
<comment type="cofactor">
    <cofactor evidence="2">
        <name>Mg(2+)</name>
        <dbReference type="ChEBI" id="CHEBI:18420"/>
    </cofactor>
</comment>
<dbReference type="InterPro" id="IPR020561">
    <property type="entry name" value="PRibGlycinamid_synth_ATP-grasp"/>
</dbReference>
<dbReference type="InterPro" id="IPR011054">
    <property type="entry name" value="Rudment_hybrid_motif"/>
</dbReference>
<dbReference type="UniPathway" id="UPA00074">
    <property type="reaction ID" value="UER00125"/>
</dbReference>
<dbReference type="Gene3D" id="3.30.1490.20">
    <property type="entry name" value="ATP-grasp fold, A domain"/>
    <property type="match status" value="1"/>
</dbReference>
<gene>
    <name evidence="12 15" type="primary">purD</name>
    <name evidence="15" type="ORF">AXFE_11760</name>
</gene>
<evidence type="ECO:0000256" key="10">
    <source>
        <dbReference type="ARBA" id="ARBA00042242"/>
    </source>
</evidence>
<dbReference type="OrthoDB" id="9807240at2"/>
<evidence type="ECO:0000256" key="7">
    <source>
        <dbReference type="ARBA" id="ARBA00022755"/>
    </source>
</evidence>
<dbReference type="SUPFAM" id="SSF51246">
    <property type="entry name" value="Rudiment single hybrid motif"/>
    <property type="match status" value="1"/>
</dbReference>
<dbReference type="GO" id="GO:0005524">
    <property type="term" value="F:ATP binding"/>
    <property type="evidence" value="ECO:0007669"/>
    <property type="project" value="UniProtKB-UniRule"/>
</dbReference>
<dbReference type="Pfam" id="PF02843">
    <property type="entry name" value="GARS_C"/>
    <property type="match status" value="1"/>
</dbReference>
<evidence type="ECO:0000256" key="9">
    <source>
        <dbReference type="ARBA" id="ARBA00038345"/>
    </source>
</evidence>
<dbReference type="Gene3D" id="3.90.600.10">
    <property type="entry name" value="Phosphoribosylglycinamide synthetase, C-terminal domain"/>
    <property type="match status" value="1"/>
</dbReference>
<evidence type="ECO:0000256" key="13">
    <source>
        <dbReference type="PROSITE-ProRule" id="PRU00409"/>
    </source>
</evidence>
<dbReference type="NCBIfam" id="TIGR00877">
    <property type="entry name" value="purD"/>
    <property type="match status" value="1"/>
</dbReference>
<dbReference type="InterPro" id="IPR020560">
    <property type="entry name" value="PRibGlycinamide_synth_C-dom"/>
</dbReference>
<dbReference type="SMART" id="SM01210">
    <property type="entry name" value="GARS_C"/>
    <property type="match status" value="1"/>
</dbReference>
<evidence type="ECO:0000313" key="16">
    <source>
        <dbReference type="Proteomes" id="UP000032360"/>
    </source>
</evidence>
<comment type="cofactor">
    <cofactor evidence="1">
        <name>Mn(2+)</name>
        <dbReference type="ChEBI" id="CHEBI:29035"/>
    </cofactor>
</comment>
<sequence length="419" mass="43986">MVTAVTQSPHLRIVVVGGGGREHAIADTLVREGHSVTVTPGNPGIAQICGTSSLDATQLEADLFVIGPEAPLVDGLADRLRQQGKSVFGPGRDGAMLEGSKDFMKEIAASAKVPTANYRTFDNLELAISYLRGTDGPYVIKTDGLAAGKGVLVTSDLDEAILDVTQKLSGTSFGDAGRKVIIEECLVGNEISLMVVCDGKSALALPCACDHKRLSDGDLGPNTGGMGAYSPVAWFDEGMTQRAMDEIVHPTLAKLTSMGIDYRGLLYAGLIITQEGPKLIEFNVRFGDPEAQVILPQLEGQLGLLLLSAAKGDLDSAIVPNKKNGVVVVMAAPGYPESPKVNGEIIGLGEAAKLDGVRIFHSGTKLTDQGAIVVGGGRVIGVCGFDEDLRGAISKAYRAVDRISFDGAQFRRDIAAREE</sequence>
<evidence type="ECO:0000256" key="5">
    <source>
        <dbReference type="ARBA" id="ARBA00022598"/>
    </source>
</evidence>